<protein>
    <submittedName>
        <fullName evidence="1">Uncharacterized protein</fullName>
    </submittedName>
</protein>
<accession>A0AAV7HDS9</accession>
<keyword evidence="2" id="KW-1185">Reference proteome</keyword>
<dbReference type="AlphaFoldDB" id="A0AAV7HDS9"/>
<sequence length="85" mass="9668">MSFVKGREPSILEAKAAMNSYVTIKGGEATMATDTDLFFFDCKVAEDNGESNVVYNRQLRCDAMKEIYWEIRLCHNIIVDVLANR</sequence>
<evidence type="ECO:0000313" key="1">
    <source>
        <dbReference type="EMBL" id="KAH0465620.1"/>
    </source>
</evidence>
<dbReference type="EMBL" id="JAGFBR010000006">
    <property type="protein sequence ID" value="KAH0465620.1"/>
    <property type="molecule type" value="Genomic_DNA"/>
</dbReference>
<gene>
    <name evidence="1" type="ORF">IEQ34_005723</name>
</gene>
<reference evidence="1 2" key="1">
    <citation type="journal article" date="2021" name="Hortic Res">
        <title>Chromosome-scale assembly of the Dendrobium chrysotoxum genome enhances the understanding of orchid evolution.</title>
        <authorList>
            <person name="Zhang Y."/>
            <person name="Zhang G.Q."/>
            <person name="Zhang D."/>
            <person name="Liu X.D."/>
            <person name="Xu X.Y."/>
            <person name="Sun W.H."/>
            <person name="Yu X."/>
            <person name="Zhu X."/>
            <person name="Wang Z.W."/>
            <person name="Zhao X."/>
            <person name="Zhong W.Y."/>
            <person name="Chen H."/>
            <person name="Yin W.L."/>
            <person name="Huang T."/>
            <person name="Niu S.C."/>
            <person name="Liu Z.J."/>
        </authorList>
    </citation>
    <scope>NUCLEOTIDE SEQUENCE [LARGE SCALE GENOMIC DNA]</scope>
    <source>
        <strain evidence="1">Lindl</strain>
    </source>
</reference>
<dbReference type="Proteomes" id="UP000775213">
    <property type="component" value="Unassembled WGS sequence"/>
</dbReference>
<organism evidence="1 2">
    <name type="scientific">Dendrobium chrysotoxum</name>
    <name type="common">Orchid</name>
    <dbReference type="NCBI Taxonomy" id="161865"/>
    <lineage>
        <taxon>Eukaryota</taxon>
        <taxon>Viridiplantae</taxon>
        <taxon>Streptophyta</taxon>
        <taxon>Embryophyta</taxon>
        <taxon>Tracheophyta</taxon>
        <taxon>Spermatophyta</taxon>
        <taxon>Magnoliopsida</taxon>
        <taxon>Liliopsida</taxon>
        <taxon>Asparagales</taxon>
        <taxon>Orchidaceae</taxon>
        <taxon>Epidendroideae</taxon>
        <taxon>Malaxideae</taxon>
        <taxon>Dendrobiinae</taxon>
        <taxon>Dendrobium</taxon>
    </lineage>
</organism>
<name>A0AAV7HDS9_DENCH</name>
<proteinExistence type="predicted"/>
<comment type="caution">
    <text evidence="1">The sequence shown here is derived from an EMBL/GenBank/DDBJ whole genome shotgun (WGS) entry which is preliminary data.</text>
</comment>
<evidence type="ECO:0000313" key="2">
    <source>
        <dbReference type="Proteomes" id="UP000775213"/>
    </source>
</evidence>